<dbReference type="SUPFAM" id="SSF52833">
    <property type="entry name" value="Thioredoxin-like"/>
    <property type="match status" value="1"/>
</dbReference>
<dbReference type="Proteomes" id="UP000245383">
    <property type="component" value="Unassembled WGS sequence"/>
</dbReference>
<feature type="domain" description="Thioredoxin" evidence="1">
    <location>
        <begin position="53"/>
        <end position="137"/>
    </location>
</feature>
<evidence type="ECO:0000259" key="1">
    <source>
        <dbReference type="Pfam" id="PF00085"/>
    </source>
</evidence>
<dbReference type="PANTHER" id="PTHR21148">
    <property type="entry name" value="THIOREDOXIN DOMAIN-CONTAINING PROTEIN 9"/>
    <property type="match status" value="1"/>
</dbReference>
<name>A0A2T9YRV5_9FUNG</name>
<reference evidence="2 3" key="1">
    <citation type="journal article" date="2018" name="MBio">
        <title>Comparative Genomics Reveals the Core Gene Toolbox for the Fungus-Insect Symbiosis.</title>
        <authorList>
            <person name="Wang Y."/>
            <person name="Stata M."/>
            <person name="Wang W."/>
            <person name="Stajich J.E."/>
            <person name="White M.M."/>
            <person name="Moncalvo J.M."/>
        </authorList>
    </citation>
    <scope>NUCLEOTIDE SEQUENCE [LARGE SCALE GENOMIC DNA]</scope>
    <source>
        <strain evidence="2 3">SWE-8-4</strain>
    </source>
</reference>
<comment type="caution">
    <text evidence="2">The sequence shown here is derived from an EMBL/GenBank/DDBJ whole genome shotgun (WGS) entry which is preliminary data.</text>
</comment>
<dbReference type="InterPro" id="IPR036249">
    <property type="entry name" value="Thioredoxin-like_sf"/>
</dbReference>
<dbReference type="Pfam" id="PF00085">
    <property type="entry name" value="Thioredoxin"/>
    <property type="match status" value="1"/>
</dbReference>
<evidence type="ECO:0000313" key="3">
    <source>
        <dbReference type="Proteomes" id="UP000245383"/>
    </source>
</evidence>
<dbReference type="EMBL" id="MBFR01000065">
    <property type="protein sequence ID" value="PVU95093.1"/>
    <property type="molecule type" value="Genomic_DNA"/>
</dbReference>
<dbReference type="InterPro" id="IPR013766">
    <property type="entry name" value="Thioredoxin_domain"/>
</dbReference>
<dbReference type="OrthoDB" id="10257948at2759"/>
<dbReference type="Gene3D" id="3.40.30.10">
    <property type="entry name" value="Glutaredoxin"/>
    <property type="match status" value="1"/>
</dbReference>
<sequence>MSKDLDDSFDELDFLEDDEYERIIAQRKHAMKQEYDRVTSLKSMGYLEYKEILQEKELMNLITKTEKIVVHYFHPNFKACKILDTHLEKLSQKILSARFVKANAENLPWLSKKINLRVLPCLVVYDRANVVDKLIGFDELGKGDDNFQTSSLEKWLDKTGIS</sequence>
<dbReference type="AlphaFoldDB" id="A0A2T9YRV5"/>
<evidence type="ECO:0000313" key="2">
    <source>
        <dbReference type="EMBL" id="PVU95093.1"/>
    </source>
</evidence>
<keyword evidence="3" id="KW-1185">Reference proteome</keyword>
<accession>A0A2T9YRV5</accession>
<dbReference type="STRING" id="133385.A0A2T9YRV5"/>
<protein>
    <recommendedName>
        <fullName evidence="1">Thioredoxin domain-containing protein</fullName>
    </recommendedName>
</protein>
<proteinExistence type="predicted"/>
<gene>
    <name evidence="2" type="ORF">BB561_002056</name>
</gene>
<organism evidence="2 3">
    <name type="scientific">Smittium simulii</name>
    <dbReference type="NCBI Taxonomy" id="133385"/>
    <lineage>
        <taxon>Eukaryota</taxon>
        <taxon>Fungi</taxon>
        <taxon>Fungi incertae sedis</taxon>
        <taxon>Zoopagomycota</taxon>
        <taxon>Kickxellomycotina</taxon>
        <taxon>Harpellomycetes</taxon>
        <taxon>Harpellales</taxon>
        <taxon>Legeriomycetaceae</taxon>
        <taxon>Smittium</taxon>
    </lineage>
</organism>